<proteinExistence type="predicted"/>
<reference evidence="1" key="1">
    <citation type="submission" date="2019-08" db="EMBL/GenBank/DDBJ databases">
        <authorList>
            <person name="Kucharzyk K."/>
            <person name="Murdoch R.W."/>
            <person name="Higgins S."/>
            <person name="Loffler F."/>
        </authorList>
    </citation>
    <scope>NUCLEOTIDE SEQUENCE</scope>
</reference>
<organism evidence="1">
    <name type="scientific">bioreactor metagenome</name>
    <dbReference type="NCBI Taxonomy" id="1076179"/>
    <lineage>
        <taxon>unclassified sequences</taxon>
        <taxon>metagenomes</taxon>
        <taxon>ecological metagenomes</taxon>
    </lineage>
</organism>
<dbReference type="EMBL" id="VSSQ01000688">
    <property type="protein sequence ID" value="MPL99778.1"/>
    <property type="molecule type" value="Genomic_DNA"/>
</dbReference>
<comment type="caution">
    <text evidence="1">The sequence shown here is derived from an EMBL/GenBank/DDBJ whole genome shotgun (WGS) entry which is preliminary data.</text>
</comment>
<dbReference type="PROSITE" id="PS51257">
    <property type="entry name" value="PROKAR_LIPOPROTEIN"/>
    <property type="match status" value="1"/>
</dbReference>
<dbReference type="AlphaFoldDB" id="A0A644W866"/>
<accession>A0A644W866</accession>
<protein>
    <submittedName>
        <fullName evidence="1">Uncharacterized protein</fullName>
    </submittedName>
</protein>
<gene>
    <name evidence="1" type="ORF">SDC9_45999</name>
</gene>
<sequence>MKEVLLKKVLLFMLIISGSSCHKEEPDITVPVMIEIETSTGRRDSLLADAAGISYEMMEAALPFRAALRNNQQYRSAVYVYDSKSVTGFLEKPKELAARIALLGIKDIYLSIGKNAMSGSDVVRTNWLRLFNKYAHEFGLKVWALRLASYAQFANDQLIIDECEQVIAYNNAVAPDERFDGVSADWEPHVLKEGGVNTPPGMSYFWDSSKNYGVGGSNDMLLKRTLEMLNLARANLYGLPLNEAIHYMYQNNFNSGNLSYGSTLQFLESCEFITVMCYTDTREKVWSRGLTPVENAKGKPGSVSICVKTSLNTYGDDGDVTTSLHLKGWTYLINALNYFYTQGATKPAFRGIDFFEYEGLEIMWRDFVES</sequence>
<name>A0A644W866_9ZZZZ</name>
<evidence type="ECO:0000313" key="1">
    <source>
        <dbReference type="EMBL" id="MPL99778.1"/>
    </source>
</evidence>